<reference evidence="10" key="1">
    <citation type="journal article" date="2009" name="Science">
        <title>The B73 maize genome: complexity, diversity, and dynamics.</title>
        <authorList>
            <person name="Schnable P.S."/>
            <person name="Ware D."/>
            <person name="Fulton R.S."/>
            <person name="Stein J.C."/>
            <person name="Wei F."/>
            <person name="Pasternak S."/>
            <person name="Liang C."/>
            <person name="Zhang J."/>
            <person name="Fulton L."/>
            <person name="Graves T.A."/>
            <person name="Minx P."/>
            <person name="Reily A.D."/>
            <person name="Courtney L."/>
            <person name="Kruchowski S.S."/>
            <person name="Tomlinson C."/>
            <person name="Strong C."/>
            <person name="Delehaunty K."/>
            <person name="Fronick C."/>
            <person name="Courtney B."/>
            <person name="Rock S.M."/>
            <person name="Belter E."/>
            <person name="Du F."/>
            <person name="Kim K."/>
            <person name="Abbott R.M."/>
            <person name="Cotton M."/>
            <person name="Levy A."/>
            <person name="Marchetto P."/>
            <person name="Ochoa K."/>
            <person name="Jackson S.M."/>
            <person name="Gillam B."/>
            <person name="Chen W."/>
            <person name="Yan L."/>
            <person name="Higginbotham J."/>
            <person name="Cardenas M."/>
            <person name="Waligorski J."/>
            <person name="Applebaum E."/>
            <person name="Phelps L."/>
            <person name="Falcone J."/>
            <person name="Kanchi K."/>
            <person name="Thane T."/>
            <person name="Scimone A."/>
            <person name="Thane N."/>
            <person name="Henke J."/>
            <person name="Wang T."/>
            <person name="Ruppert J."/>
            <person name="Shah N."/>
            <person name="Rotter K."/>
            <person name="Hodges J."/>
            <person name="Ingenthron E."/>
            <person name="Cordes M."/>
            <person name="Kohlberg S."/>
            <person name="Sgro J."/>
            <person name="Delgado B."/>
            <person name="Mead K."/>
            <person name="Chinwalla A."/>
            <person name="Leonard S."/>
            <person name="Crouse K."/>
            <person name="Collura K."/>
            <person name="Kudrna D."/>
            <person name="Currie J."/>
            <person name="He R."/>
            <person name="Angelova A."/>
            <person name="Rajasekar S."/>
            <person name="Mueller T."/>
            <person name="Lomeli R."/>
            <person name="Scara G."/>
            <person name="Ko A."/>
            <person name="Delaney K."/>
            <person name="Wissotski M."/>
            <person name="Lopez G."/>
            <person name="Campos D."/>
            <person name="Braidotti M."/>
            <person name="Ashley E."/>
            <person name="Golser W."/>
            <person name="Kim H."/>
            <person name="Lee S."/>
            <person name="Lin J."/>
            <person name="Dujmic Z."/>
            <person name="Kim W."/>
            <person name="Talag J."/>
            <person name="Zuccolo A."/>
            <person name="Fan C."/>
            <person name="Sebastian A."/>
            <person name="Kramer M."/>
            <person name="Spiegel L."/>
            <person name="Nascimento L."/>
            <person name="Zutavern T."/>
            <person name="Miller B."/>
            <person name="Ambroise C."/>
            <person name="Muller S."/>
            <person name="Spooner W."/>
            <person name="Narechania A."/>
            <person name="Ren L."/>
            <person name="Wei S."/>
            <person name="Kumari S."/>
            <person name="Faga B."/>
            <person name="Levy M.J."/>
            <person name="McMahan L."/>
            <person name="Van Buren P."/>
            <person name="Vaughn M.W."/>
            <person name="Ying K."/>
            <person name="Yeh C.-T."/>
            <person name="Emrich S.J."/>
            <person name="Jia Y."/>
            <person name="Kalyanaraman A."/>
            <person name="Hsia A.-P."/>
            <person name="Barbazuk W.B."/>
            <person name="Baucom R.S."/>
            <person name="Brutnell T.P."/>
            <person name="Carpita N.C."/>
            <person name="Chaparro C."/>
            <person name="Chia J.-M."/>
            <person name="Deragon J.-M."/>
            <person name="Estill J.C."/>
            <person name="Fu Y."/>
            <person name="Jeddeloh J.A."/>
            <person name="Han Y."/>
            <person name="Lee H."/>
            <person name="Li P."/>
            <person name="Lisch D.R."/>
            <person name="Liu S."/>
            <person name="Liu Z."/>
            <person name="Nagel D.H."/>
            <person name="McCann M.C."/>
            <person name="SanMiguel P."/>
            <person name="Myers A.M."/>
            <person name="Nettleton D."/>
            <person name="Nguyen J."/>
            <person name="Penning B.W."/>
            <person name="Ponnala L."/>
            <person name="Schneider K.L."/>
            <person name="Schwartz D.C."/>
            <person name="Sharma A."/>
            <person name="Soderlund C."/>
            <person name="Springer N.M."/>
            <person name="Sun Q."/>
            <person name="Wang H."/>
            <person name="Waterman M."/>
            <person name="Westerman R."/>
            <person name="Wolfgruber T.K."/>
            <person name="Yang L."/>
            <person name="Yu Y."/>
            <person name="Zhang L."/>
            <person name="Zhou S."/>
            <person name="Zhu Q."/>
            <person name="Bennetzen J.L."/>
            <person name="Dawe R.K."/>
            <person name="Jiang J."/>
            <person name="Jiang N."/>
            <person name="Presting G.G."/>
            <person name="Wessler S.R."/>
            <person name="Aluru S."/>
            <person name="Martienssen R.A."/>
            <person name="Clifton S.W."/>
            <person name="McCombie W.R."/>
            <person name="Wing R.A."/>
            <person name="Wilson R.K."/>
        </authorList>
    </citation>
    <scope>NUCLEOTIDE SEQUENCE [LARGE SCALE GENOMIC DNA]</scope>
    <source>
        <strain evidence="10">cv. B73</strain>
    </source>
</reference>
<protein>
    <recommendedName>
        <fullName evidence="11">Mitochondrial substrate carrier family protein</fullName>
    </recommendedName>
</protein>
<dbReference type="FunFam" id="1.50.40.10:FF:000162">
    <property type="entry name" value="Mitochondrial substrate carrier protein-like"/>
    <property type="match status" value="1"/>
</dbReference>
<evidence type="ECO:0008006" key="11">
    <source>
        <dbReference type="Google" id="ProtNLM"/>
    </source>
</evidence>
<feature type="repeat" description="Solcar" evidence="8">
    <location>
        <begin position="444"/>
        <end position="517"/>
    </location>
</feature>
<organism evidence="9 10">
    <name type="scientific">Zea mays</name>
    <name type="common">Maize</name>
    <dbReference type="NCBI Taxonomy" id="4577"/>
    <lineage>
        <taxon>Eukaryota</taxon>
        <taxon>Viridiplantae</taxon>
        <taxon>Streptophyta</taxon>
        <taxon>Embryophyta</taxon>
        <taxon>Tracheophyta</taxon>
        <taxon>Spermatophyta</taxon>
        <taxon>Magnoliopsida</taxon>
        <taxon>Liliopsida</taxon>
        <taxon>Poales</taxon>
        <taxon>Poaceae</taxon>
        <taxon>PACMAD clade</taxon>
        <taxon>Panicoideae</taxon>
        <taxon>Andropogonodae</taxon>
        <taxon>Andropogoneae</taxon>
        <taxon>Tripsacinae</taxon>
        <taxon>Zea</taxon>
    </lineage>
</organism>
<evidence type="ECO:0000256" key="2">
    <source>
        <dbReference type="ARBA" id="ARBA00006375"/>
    </source>
</evidence>
<dbReference type="OrthoDB" id="10253709at2759"/>
<dbReference type="Proteomes" id="UP000007305">
    <property type="component" value="Chromosome 4"/>
</dbReference>
<keyword evidence="6" id="KW-1133">Transmembrane helix</keyword>
<sequence length="630" mass="69476">MNSTRRASKAAKSTINYHRFSLDEHHLFEPDALITKERDANHQSRQSSQSCRTYAYRRLTTPQFVSALSGIWNLVGQPESSGTAQRSSIHGISSREDPVCFSRDQQGNILTPCCVENSSGLRSQYCFSTPKEIYEDLIYVKKKMLTLTPFNNIVGASSTWMHMHSTNKVEGAHYLQFGTIYSVQAEKMEKIETSQNSKRSMCEETCASSNNMDIRDNSYSNQTRHMPNELFTISNEEASSTHDCESSRHNTECNLEKNQEDSNFLACPVHEMEIAKEVRIMPGSQVFSKACTDAQLDKSKHMSCLVGDAVVLNSANADESACREDVCLQLSLDKCSQELQPTFQHRFDGAVTINRHAVAGALAGTAVSVSLHPIDTVKTIIQANSYGQSSVYHTLRRTLIERGVLGLYGGLASKLACSAPISAIYTLTYETVKGALLPVFPKEYHSIAHCAAGGCSSIATSFVFTPSECIKQQMNALVGCLKKGGIASLYTGWGAVLCRNIPHSIVKFYAYESLKQSLLKSAPDRAKLNSGQTLLCGGFAGSTAALCTTPFDVIKTRVQLQALSPVCKYDGVVHALKEIFRHEGLCGLYRGLTPRLAMYMSQGAIFFTSYEFLSTLMFPEPEQEVHARSV</sequence>
<reference evidence="9" key="2">
    <citation type="submission" date="2019-07" db="EMBL/GenBank/DDBJ databases">
        <authorList>
            <person name="Seetharam A."/>
            <person name="Woodhouse M."/>
            <person name="Cannon E."/>
        </authorList>
    </citation>
    <scope>NUCLEOTIDE SEQUENCE [LARGE SCALE GENOMIC DNA]</scope>
    <source>
        <strain evidence="9">cv. B73</strain>
    </source>
</reference>
<evidence type="ECO:0000256" key="5">
    <source>
        <dbReference type="ARBA" id="ARBA00022737"/>
    </source>
</evidence>
<gene>
    <name evidence="9" type="primary">LOC103653882</name>
</gene>
<evidence type="ECO:0000256" key="1">
    <source>
        <dbReference type="ARBA" id="ARBA00004141"/>
    </source>
</evidence>
<dbReference type="Gene3D" id="1.50.40.10">
    <property type="entry name" value="Mitochondrial carrier domain"/>
    <property type="match status" value="2"/>
</dbReference>
<feature type="repeat" description="Solcar" evidence="8">
    <location>
        <begin position="351"/>
        <end position="435"/>
    </location>
</feature>
<evidence type="ECO:0000256" key="3">
    <source>
        <dbReference type="ARBA" id="ARBA00022448"/>
    </source>
</evidence>
<name>A0A804NUB4_MAIZE</name>
<feature type="repeat" description="Solcar" evidence="8">
    <location>
        <begin position="532"/>
        <end position="616"/>
    </location>
</feature>
<dbReference type="PANTHER" id="PTHR45667">
    <property type="entry name" value="S-ADENOSYLMETHIONINE MITOCHONDRIAL CARRIER PROTEIN"/>
    <property type="match status" value="1"/>
</dbReference>
<keyword evidence="4 8" id="KW-0812">Transmembrane</keyword>
<dbReference type="InterPro" id="IPR023395">
    <property type="entry name" value="MCP_dom_sf"/>
</dbReference>
<keyword evidence="7 8" id="KW-0472">Membrane</keyword>
<dbReference type="SUPFAM" id="SSF103506">
    <property type="entry name" value="Mitochondrial carrier"/>
    <property type="match status" value="1"/>
</dbReference>
<accession>A0A804NUB4</accession>
<evidence type="ECO:0000256" key="8">
    <source>
        <dbReference type="PROSITE-ProRule" id="PRU00282"/>
    </source>
</evidence>
<keyword evidence="10" id="KW-1185">Reference proteome</keyword>
<keyword evidence="5" id="KW-0677">Repeat</keyword>
<dbReference type="InterPro" id="IPR018108">
    <property type="entry name" value="MCP_transmembrane"/>
</dbReference>
<evidence type="ECO:0000256" key="4">
    <source>
        <dbReference type="ARBA" id="ARBA00022692"/>
    </source>
</evidence>
<dbReference type="Gramene" id="Zm00001eb186850_T001">
    <property type="protein sequence ID" value="Zm00001eb186850_P001"/>
    <property type="gene ID" value="Zm00001eb186850"/>
</dbReference>
<evidence type="ECO:0000313" key="9">
    <source>
        <dbReference type="EnsemblPlants" id="Zm00001eb186850_P001"/>
    </source>
</evidence>
<reference evidence="9" key="3">
    <citation type="submission" date="2021-05" db="UniProtKB">
        <authorList>
            <consortium name="EnsemblPlants"/>
        </authorList>
    </citation>
    <scope>IDENTIFICATION</scope>
    <source>
        <strain evidence="9">cv. B73</strain>
    </source>
</reference>
<keyword evidence="3" id="KW-0813">Transport</keyword>
<dbReference type="AlphaFoldDB" id="A0A804NUB4"/>
<dbReference type="EnsemblPlants" id="Zm00001eb186850_T001">
    <property type="protein sequence ID" value="Zm00001eb186850_P001"/>
    <property type="gene ID" value="Zm00001eb186850"/>
</dbReference>
<evidence type="ECO:0000313" key="10">
    <source>
        <dbReference type="Proteomes" id="UP000007305"/>
    </source>
</evidence>
<comment type="similarity">
    <text evidence="2">Belongs to the mitochondrial carrier (TC 2.A.29) family.</text>
</comment>
<dbReference type="GO" id="GO:0016020">
    <property type="term" value="C:membrane"/>
    <property type="evidence" value="ECO:0007669"/>
    <property type="project" value="UniProtKB-SubCell"/>
</dbReference>
<evidence type="ECO:0000256" key="6">
    <source>
        <dbReference type="ARBA" id="ARBA00022989"/>
    </source>
</evidence>
<dbReference type="Pfam" id="PF00153">
    <property type="entry name" value="Mito_carr"/>
    <property type="match status" value="3"/>
</dbReference>
<comment type="subcellular location">
    <subcellularLocation>
        <location evidence="1">Membrane</location>
        <topology evidence="1">Multi-pass membrane protein</topology>
    </subcellularLocation>
</comment>
<evidence type="ECO:0000256" key="7">
    <source>
        <dbReference type="ARBA" id="ARBA00023136"/>
    </source>
</evidence>
<dbReference type="PROSITE" id="PS50920">
    <property type="entry name" value="SOLCAR"/>
    <property type="match status" value="3"/>
</dbReference>
<proteinExistence type="inferred from homology"/>